<dbReference type="Proteomes" id="UP001055057">
    <property type="component" value="Unassembled WGS sequence"/>
</dbReference>
<accession>A0ABQ4U346</accession>
<name>A0ABQ4U346_9HYPH</name>
<reference evidence="2" key="2">
    <citation type="submission" date="2021-08" db="EMBL/GenBank/DDBJ databases">
        <authorList>
            <person name="Tani A."/>
            <person name="Ola A."/>
            <person name="Ogura Y."/>
            <person name="Katsura K."/>
            <person name="Hayashi T."/>
        </authorList>
    </citation>
    <scope>NUCLEOTIDE SEQUENCE</scope>
    <source>
        <strain evidence="2">DSM 23632</strain>
    </source>
</reference>
<sequence length="168" mass="18153">MTPIRSSGLRYPILAAAILGLSAGAVQAAPEKAAVFDFQFSNLSPVPPDAQEQERLKRISAELRDLLEKKGLFTIVSTEPVKDEVAKSSDLRRCNGCADDFARKLGADAAITAEVQKVSNLILNLNVYVKPLNGGPEKAYSVDLRGNTDESFDRGIRYLVENNMGGGK</sequence>
<evidence type="ECO:0000256" key="1">
    <source>
        <dbReference type="SAM" id="SignalP"/>
    </source>
</evidence>
<keyword evidence="3" id="KW-1185">Reference proteome</keyword>
<evidence type="ECO:0000313" key="2">
    <source>
        <dbReference type="EMBL" id="GJE61876.1"/>
    </source>
</evidence>
<organism evidence="2 3">
    <name type="scientific">Methylobacterium trifolii</name>
    <dbReference type="NCBI Taxonomy" id="1003092"/>
    <lineage>
        <taxon>Bacteria</taxon>
        <taxon>Pseudomonadati</taxon>
        <taxon>Pseudomonadota</taxon>
        <taxon>Alphaproteobacteria</taxon>
        <taxon>Hyphomicrobiales</taxon>
        <taxon>Methylobacteriaceae</taxon>
        <taxon>Methylobacterium</taxon>
    </lineage>
</organism>
<dbReference type="InterPro" id="IPR021698">
    <property type="entry name" value="DUF3280"/>
</dbReference>
<keyword evidence="1" id="KW-0732">Signal</keyword>
<gene>
    <name evidence="2" type="ORF">MPOCJGCO_4002</name>
</gene>
<evidence type="ECO:0000313" key="3">
    <source>
        <dbReference type="Proteomes" id="UP001055057"/>
    </source>
</evidence>
<feature type="chain" id="PRO_5046417108" description="DUF2380 domain-containing protein" evidence="1">
    <location>
        <begin position="29"/>
        <end position="168"/>
    </location>
</feature>
<feature type="signal peptide" evidence="1">
    <location>
        <begin position="1"/>
        <end position="28"/>
    </location>
</feature>
<proteinExistence type="predicted"/>
<protein>
    <recommendedName>
        <fullName evidence="4">DUF2380 domain-containing protein</fullName>
    </recommendedName>
</protein>
<comment type="caution">
    <text evidence="2">The sequence shown here is derived from an EMBL/GenBank/DDBJ whole genome shotgun (WGS) entry which is preliminary data.</text>
</comment>
<reference evidence="2" key="1">
    <citation type="journal article" date="2021" name="Front. Microbiol.">
        <title>Comprehensive Comparative Genomics and Phenotyping of Methylobacterium Species.</title>
        <authorList>
            <person name="Alessa O."/>
            <person name="Ogura Y."/>
            <person name="Fujitani Y."/>
            <person name="Takami H."/>
            <person name="Hayashi T."/>
            <person name="Sahin N."/>
            <person name="Tani A."/>
        </authorList>
    </citation>
    <scope>NUCLEOTIDE SEQUENCE</scope>
    <source>
        <strain evidence="2">DSM 23632</strain>
    </source>
</reference>
<evidence type="ECO:0008006" key="4">
    <source>
        <dbReference type="Google" id="ProtNLM"/>
    </source>
</evidence>
<dbReference type="Pfam" id="PF11684">
    <property type="entry name" value="DUF3280"/>
    <property type="match status" value="1"/>
</dbReference>
<dbReference type="RefSeq" id="WP_238184430.1">
    <property type="nucleotide sequence ID" value="NZ_BPRB01000252.1"/>
</dbReference>
<dbReference type="EMBL" id="BPRB01000252">
    <property type="protein sequence ID" value="GJE61876.1"/>
    <property type="molecule type" value="Genomic_DNA"/>
</dbReference>